<gene>
    <name evidence="2" type="ORF">E5Q11_04200</name>
</gene>
<dbReference type="OrthoDB" id="9810518at2"/>
<organism evidence="2 3">
    <name type="scientific">Marinobacter confluentis</name>
    <dbReference type="NCBI Taxonomy" id="1697557"/>
    <lineage>
        <taxon>Bacteria</taxon>
        <taxon>Pseudomonadati</taxon>
        <taxon>Pseudomonadota</taxon>
        <taxon>Gammaproteobacteria</taxon>
        <taxon>Pseudomonadales</taxon>
        <taxon>Marinobacteraceae</taxon>
        <taxon>Marinobacter</taxon>
    </lineage>
</organism>
<comment type="subcellular location">
    <subcellularLocation>
        <location evidence="1">Cell inner membrane</location>
        <topology evidence="1">Multi-pass membrane protein</topology>
    </subcellularLocation>
</comment>
<evidence type="ECO:0000313" key="2">
    <source>
        <dbReference type="EMBL" id="TGN41733.1"/>
    </source>
</evidence>
<dbReference type="Pfam" id="PF02405">
    <property type="entry name" value="MlaE"/>
    <property type="match status" value="1"/>
</dbReference>
<feature type="transmembrane region" description="Helical" evidence="1">
    <location>
        <begin position="311"/>
        <end position="331"/>
    </location>
</feature>
<comment type="similarity">
    <text evidence="1">Belongs to the MlaE permease family.</text>
</comment>
<protein>
    <submittedName>
        <fullName evidence="2">ABC transporter permease</fullName>
    </submittedName>
</protein>
<dbReference type="InterPro" id="IPR003453">
    <property type="entry name" value="ABC_MlaE_roteobac"/>
</dbReference>
<keyword evidence="1" id="KW-0997">Cell inner membrane</keyword>
<dbReference type="PANTHER" id="PTHR30188:SF3">
    <property type="entry name" value="ABC TRANSPORTER PERMEASE"/>
    <property type="match status" value="1"/>
</dbReference>
<dbReference type="AlphaFoldDB" id="A0A4Z1CCC2"/>
<sequence length="374" mass="40237">MSSPGQLNIVNDRMMLKGDWTLRHYAHLRSRILKAGSIDSSLAFTVDLNQIGALDTAGASLLAELLGTEQLEQLLSQTPQVNEERRGLISITIKSLARTDQVPARRSFSASQQLARIGHGVSEFAAQMQLLTGFTGQLIATCLAILAQPRRWRVTSFVTHLHQTGLNALPIVALLSFLVGAVVAFLGATILEDFGATIYTVNLVAYSFLREFGVMLAAILVAGRTASAFTAQLGSMKANEEIDAIRTLGLNPMELLVIPRVLAMMVSLPILTFVGIVSGIVGGSLVCILALDIALPQILHILEKQIPVIHFYVGMSKAPVFAFMIAIIGCLEGFKTSGSAQSVGEHTTSAVVQSIFMVILLDSIAAIFFMEMGW</sequence>
<dbReference type="Proteomes" id="UP000298325">
    <property type="component" value="Unassembled WGS sequence"/>
</dbReference>
<keyword evidence="1" id="KW-1133">Transmembrane helix</keyword>
<evidence type="ECO:0000313" key="3">
    <source>
        <dbReference type="Proteomes" id="UP000298325"/>
    </source>
</evidence>
<keyword evidence="1" id="KW-0812">Transmembrane</keyword>
<keyword evidence="3" id="KW-1185">Reference proteome</keyword>
<feature type="transmembrane region" description="Helical" evidence="1">
    <location>
        <begin position="168"/>
        <end position="191"/>
    </location>
</feature>
<name>A0A4Z1CCC2_9GAMM</name>
<proteinExistence type="inferred from homology"/>
<dbReference type="EMBL" id="SRPF01000001">
    <property type="protein sequence ID" value="TGN41733.1"/>
    <property type="molecule type" value="Genomic_DNA"/>
</dbReference>
<keyword evidence="1" id="KW-1003">Cell membrane</keyword>
<dbReference type="NCBIfam" id="TIGR00056">
    <property type="entry name" value="MlaE family lipid ABC transporter permease subunit"/>
    <property type="match status" value="1"/>
</dbReference>
<dbReference type="GO" id="GO:0005548">
    <property type="term" value="F:phospholipid transporter activity"/>
    <property type="evidence" value="ECO:0007669"/>
    <property type="project" value="TreeGrafter"/>
</dbReference>
<dbReference type="GO" id="GO:0043190">
    <property type="term" value="C:ATP-binding cassette (ABC) transporter complex"/>
    <property type="evidence" value="ECO:0007669"/>
    <property type="project" value="InterPro"/>
</dbReference>
<dbReference type="InterPro" id="IPR030802">
    <property type="entry name" value="Permease_MalE"/>
</dbReference>
<feature type="transmembrane region" description="Helical" evidence="1">
    <location>
        <begin position="351"/>
        <end position="370"/>
    </location>
</feature>
<dbReference type="PANTHER" id="PTHR30188">
    <property type="entry name" value="ABC TRANSPORTER PERMEASE PROTEIN-RELATED"/>
    <property type="match status" value="1"/>
</dbReference>
<reference evidence="2 3" key="1">
    <citation type="submission" date="2019-04" db="EMBL/GenBank/DDBJ databases">
        <authorList>
            <person name="Park S."/>
            <person name="Yoon J.-H."/>
        </authorList>
    </citation>
    <scope>NUCLEOTIDE SEQUENCE [LARGE SCALE GENOMIC DNA]</scope>
    <source>
        <strain evidence="2 3">HJM-18</strain>
    </source>
</reference>
<feature type="transmembrane region" description="Helical" evidence="1">
    <location>
        <begin position="261"/>
        <end position="291"/>
    </location>
</feature>
<keyword evidence="1" id="KW-0472">Membrane</keyword>
<feature type="transmembrane region" description="Helical" evidence="1">
    <location>
        <begin position="128"/>
        <end position="147"/>
    </location>
</feature>
<evidence type="ECO:0000256" key="1">
    <source>
        <dbReference type="RuleBase" id="RU362044"/>
    </source>
</evidence>
<comment type="caution">
    <text evidence="2">The sequence shown here is derived from an EMBL/GenBank/DDBJ whole genome shotgun (WGS) entry which is preliminary data.</text>
</comment>
<accession>A0A4Z1CCC2</accession>
<feature type="transmembrane region" description="Helical" evidence="1">
    <location>
        <begin position="203"/>
        <end position="223"/>
    </location>
</feature>
<dbReference type="RefSeq" id="WP_135802118.1">
    <property type="nucleotide sequence ID" value="NZ_SRPF01000001.1"/>
</dbReference>